<evidence type="ECO:0000313" key="2">
    <source>
        <dbReference type="EMBL" id="HEN43397.1"/>
    </source>
</evidence>
<dbReference type="InterPro" id="IPR014082">
    <property type="entry name" value="CRISPR-assoc_prot_Cas02710"/>
</dbReference>
<dbReference type="Pfam" id="PF09670">
    <property type="entry name" value="Cas_Cas02710"/>
    <property type="match status" value="1"/>
</dbReference>
<dbReference type="AlphaFoldDB" id="A0A831UE25"/>
<name>A0A831UE25_GEOME</name>
<sequence length="435" mass="48898">MTGKKVLLVSVGGSPAPVVYTINQHRPEYVIFFASRDSREKAVAEVLPNLDYRPRDHQFIVTPNEQDLEACARALLQELPKTLDVWRLGFDDLGADYTGGTKTMSAAVVLALSRRVESFSYVGGIERDKAGLGVVIDGREQMLYCRNPWDTMAVDTLREMALLFNRCRFQSVMDRAREAARRADARRPFFEAMAFVSEGFYCWDAFEYRNGMKQLKRGESMLRDLTAMVGDSPAKRFHGDVAECLSVLGKVVEELDALSVPMGGGEARPAIDGRRLLADLVANAVRRADVEHRYEDAVARLYSAIEKMAKVRLRVAHDIDNSRVAPDRIPDPVKRGDWVRRCAEEGAGSALKLPLFKSFELLHDLGDPLGKAFRCREEELKKILDVRNKSLVAHGFEPVRSKTYEKMLAIALDFLGAGKDALPRFPLMDSDWFFS</sequence>
<dbReference type="NCBIfam" id="TIGR02710">
    <property type="entry name" value="TIGR02710 family CRISPR-associated CARF protein"/>
    <property type="match status" value="1"/>
</dbReference>
<gene>
    <name evidence="2" type="ORF">ENQ87_13695</name>
</gene>
<feature type="domain" description="Csm6 6H" evidence="1">
    <location>
        <begin position="156"/>
        <end position="217"/>
    </location>
</feature>
<dbReference type="InterPro" id="IPR054008">
    <property type="entry name" value="Csm6_6H"/>
</dbReference>
<proteinExistence type="predicted"/>
<dbReference type="Pfam" id="PF22205">
    <property type="entry name" value="Csm6_6H"/>
    <property type="match status" value="1"/>
</dbReference>
<reference evidence="2" key="1">
    <citation type="journal article" date="2020" name="mSystems">
        <title>Genome- and Community-Level Interaction Insights into Carbon Utilization and Element Cycling Functions of Hydrothermarchaeota in Hydrothermal Sediment.</title>
        <authorList>
            <person name="Zhou Z."/>
            <person name="Liu Y."/>
            <person name="Xu W."/>
            <person name="Pan J."/>
            <person name="Luo Z.H."/>
            <person name="Li M."/>
        </authorList>
    </citation>
    <scope>NUCLEOTIDE SEQUENCE [LARGE SCALE GENOMIC DNA]</scope>
    <source>
        <strain evidence="2">SpSt-349</strain>
    </source>
</reference>
<organism evidence="2">
    <name type="scientific">Geobacter metallireducens</name>
    <dbReference type="NCBI Taxonomy" id="28232"/>
    <lineage>
        <taxon>Bacteria</taxon>
        <taxon>Pseudomonadati</taxon>
        <taxon>Thermodesulfobacteriota</taxon>
        <taxon>Desulfuromonadia</taxon>
        <taxon>Geobacterales</taxon>
        <taxon>Geobacteraceae</taxon>
        <taxon>Geobacter</taxon>
    </lineage>
</organism>
<protein>
    <submittedName>
        <fullName evidence="2">TIGR02710 family CRISPR-associated protein</fullName>
    </submittedName>
</protein>
<accession>A0A831UE25</accession>
<evidence type="ECO:0000259" key="1">
    <source>
        <dbReference type="Pfam" id="PF22205"/>
    </source>
</evidence>
<comment type="caution">
    <text evidence="2">The sequence shown here is derived from an EMBL/GenBank/DDBJ whole genome shotgun (WGS) entry which is preliminary data.</text>
</comment>
<dbReference type="Gene3D" id="3.40.50.10770">
    <property type="entry name" value="Hypothetical protein VC1899 like domain (Restriction endonuclease-like)"/>
    <property type="match status" value="1"/>
</dbReference>
<dbReference type="EMBL" id="DSOV01000061">
    <property type="protein sequence ID" value="HEN43397.1"/>
    <property type="molecule type" value="Genomic_DNA"/>
</dbReference>